<dbReference type="EMBL" id="MK455767">
    <property type="protein sequence ID" value="QBQ02450.1"/>
    <property type="molecule type" value="Genomic_DNA"/>
</dbReference>
<organism evidence="2">
    <name type="scientific">Escherichia coli</name>
    <dbReference type="NCBI Taxonomy" id="562"/>
    <lineage>
        <taxon>Bacteria</taxon>
        <taxon>Pseudomonadati</taxon>
        <taxon>Pseudomonadota</taxon>
        <taxon>Gammaproteobacteria</taxon>
        <taxon>Enterobacterales</taxon>
        <taxon>Enterobacteriaceae</taxon>
        <taxon>Escherichia</taxon>
    </lineage>
</organism>
<evidence type="ECO:0000256" key="1">
    <source>
        <dbReference type="SAM" id="MobiDB-lite"/>
    </source>
</evidence>
<sequence>MDLSDGGPFTASRGSCPGADAKFFAGFMAKNFVAGASHPGQMEREGVTSAPRKVHSGETGRRGGGRREDCCAIRRSFLTHRQVCRERRSRRDRGGATGTVAASPGFHASDRSGSPKPRQRVRRRLAGAPAAARRSRA</sequence>
<proteinExistence type="predicted"/>
<keyword evidence="2" id="KW-0614">Plasmid</keyword>
<name>A0A482KBG9_ECOLX</name>
<evidence type="ECO:0000313" key="2">
    <source>
        <dbReference type="EMBL" id="QBQ02450.1"/>
    </source>
</evidence>
<geneLocation type="plasmid" evidence="2">
    <name>pB-Ec2</name>
</geneLocation>
<accession>A0A482KBG9</accession>
<protein>
    <submittedName>
        <fullName evidence="2">Uncharacterized protein</fullName>
    </submittedName>
</protein>
<reference evidence="2" key="1">
    <citation type="submission" date="2019-01" db="EMBL/GenBank/DDBJ databases">
        <title>Characterization of ST648 Escherichia coli carrying an IncC blaKPC-2-positive plasmid from a Greek hospital.</title>
        <authorList>
            <person name="Papagiannitsis C.C."/>
            <person name="Bitar I."/>
            <person name="Hrabak J."/>
            <person name="Petinaki E."/>
        </authorList>
    </citation>
    <scope>NUCLEOTIDE SEQUENCE</scope>
    <source>
        <strain evidence="2">Ec-2Lar</strain>
        <plasmid evidence="2">pB-Ec2</plasmid>
    </source>
</reference>
<feature type="region of interest" description="Disordered" evidence="1">
    <location>
        <begin position="84"/>
        <end position="137"/>
    </location>
</feature>
<dbReference type="AlphaFoldDB" id="A0A482KBG9"/>
<feature type="region of interest" description="Disordered" evidence="1">
    <location>
        <begin position="36"/>
        <end position="68"/>
    </location>
</feature>
<feature type="compositionally biased region" description="Low complexity" evidence="1">
    <location>
        <begin position="126"/>
        <end position="137"/>
    </location>
</feature>
<feature type="compositionally biased region" description="Basic and acidic residues" evidence="1">
    <location>
        <begin position="55"/>
        <end position="68"/>
    </location>
</feature>